<dbReference type="Gene3D" id="3.30.300.30">
    <property type="match status" value="1"/>
</dbReference>
<feature type="domain" description="Fumarylacetoacetase-like C-terminal" evidence="3">
    <location>
        <begin position="75"/>
        <end position="230"/>
    </location>
</feature>
<dbReference type="GO" id="GO:0030729">
    <property type="term" value="F:acetoacetate-CoA ligase activity"/>
    <property type="evidence" value="ECO:0007669"/>
    <property type="project" value="TreeGrafter"/>
</dbReference>
<evidence type="ECO:0000256" key="1">
    <source>
        <dbReference type="ARBA" id="ARBA00010211"/>
    </source>
</evidence>
<keyword evidence="5" id="KW-1185">Reference proteome</keyword>
<dbReference type="EMBL" id="SWKU01000064">
    <property type="protein sequence ID" value="KAF2992990.1"/>
    <property type="molecule type" value="Genomic_DNA"/>
</dbReference>
<evidence type="ECO:0000259" key="3">
    <source>
        <dbReference type="Pfam" id="PF01557"/>
    </source>
</evidence>
<dbReference type="AlphaFoldDB" id="A0A9P4T2K9"/>
<dbReference type="InterPro" id="IPR011234">
    <property type="entry name" value="Fumarylacetoacetase-like_C"/>
</dbReference>
<proteinExistence type="inferred from homology"/>
<dbReference type="InterPro" id="IPR000873">
    <property type="entry name" value="AMP-dep_synth/lig_dom"/>
</dbReference>
<reference evidence="4" key="1">
    <citation type="submission" date="2019-04" db="EMBL/GenBank/DDBJ databases">
        <title>Sequencing of skin fungus with MAO and IRED activity.</title>
        <authorList>
            <person name="Marsaioli A.J."/>
            <person name="Bonatto J.M.C."/>
            <person name="Reis Junior O."/>
        </authorList>
    </citation>
    <scope>NUCLEOTIDE SEQUENCE</scope>
    <source>
        <strain evidence="4">30M1</strain>
    </source>
</reference>
<dbReference type="SUPFAM" id="SSF56801">
    <property type="entry name" value="Acetyl-CoA synthetase-like"/>
    <property type="match status" value="1"/>
</dbReference>
<dbReference type="Pfam" id="PF01557">
    <property type="entry name" value="FAA_hydrolase"/>
    <property type="match status" value="1"/>
</dbReference>
<comment type="caution">
    <text evidence="4">The sequence shown here is derived from an EMBL/GenBank/DDBJ whole genome shotgun (WGS) entry which is preliminary data.</text>
</comment>
<dbReference type="PANTHER" id="PTHR42921:SF1">
    <property type="entry name" value="ACETOACETYL-COA SYNTHETASE"/>
    <property type="match status" value="1"/>
</dbReference>
<gene>
    <name evidence="4" type="ORF">E8E13_000714</name>
</gene>
<dbReference type="InterPro" id="IPR042099">
    <property type="entry name" value="ANL_N_sf"/>
</dbReference>
<dbReference type="PANTHER" id="PTHR42921">
    <property type="entry name" value="ACETOACETYL-COA SYNTHETASE"/>
    <property type="match status" value="1"/>
</dbReference>
<organism evidence="4 5">
    <name type="scientific">Curvularia kusanoi</name>
    <name type="common">Cochliobolus kusanoi</name>
    <dbReference type="NCBI Taxonomy" id="90978"/>
    <lineage>
        <taxon>Eukaryota</taxon>
        <taxon>Fungi</taxon>
        <taxon>Dikarya</taxon>
        <taxon>Ascomycota</taxon>
        <taxon>Pezizomycotina</taxon>
        <taxon>Dothideomycetes</taxon>
        <taxon>Pleosporomycetidae</taxon>
        <taxon>Pleosporales</taxon>
        <taxon>Pleosporineae</taxon>
        <taxon>Pleosporaceae</taxon>
        <taxon>Curvularia</taxon>
    </lineage>
</organism>
<dbReference type="InterPro" id="IPR045851">
    <property type="entry name" value="AMP-bd_C_sf"/>
</dbReference>
<dbReference type="SUPFAM" id="SSF56529">
    <property type="entry name" value="FAH"/>
    <property type="match status" value="1"/>
</dbReference>
<evidence type="ECO:0000259" key="2">
    <source>
        <dbReference type="Pfam" id="PF00501"/>
    </source>
</evidence>
<dbReference type="Gene3D" id="3.90.850.10">
    <property type="entry name" value="Fumarylacetoacetase-like, C-terminal domain"/>
    <property type="match status" value="1"/>
</dbReference>
<sequence length="829" mass="90576">MASSANLALHSIGMTFTRLVRFAHNGTIHYGDLIESIDKGFYVRKLAGGVVGGFTKTSEENILLLCPIESVPIVQCIGLNYRKHATEASLEVPEYPVVITKPADALAGPDEVVPVCSGAQSMLDYEGELTVIVGKDCKDLPTDFDLADYVLGYTAGNDVSARNYQLPKAGGSQFCYAKSFDKFAPIGPWITSPRVIPDPQALRYVTRVNGEVRQETSTDDMIWSIKQIMTLLALASLSPIWTPPHIKGTVLDAFRRHVNRKFNLDLRNYWDLYKWSVDDIPAFAPTVFDFMGIKTSKLPTKPIDGVGKMFPPPRWFPEATMNYAENMLATGLATKSNMVAVTVRDESTLQGTDYTFAQLAERSAIWANALRRMGVGIGDRVATVLPNRIDWLTTLIGAASIGAIFSSTSPDMGATGIVERYSQIRPTIFICNTAVVYGGKRMDLTGVCLVFDSVNVKSAMNALDLSKTDAVYEQLPFDHPVYSSGTTGHPKCITHGAGRALLQQKKELLLGNDINPNCTLYHVTHWGTSSPKFLSALKQARSPINADTLDNLQQVSSVGSPLSVELHHWFVSDFPKGLALVSGSGGTDLVGGIVSESPVTNIYLGKISVPNLGIKVEIWNSAGQNIEDTGEAGDLVITEPFFSMPVGFWTEDGEAKYRAAYFEQYPGVWYHGDFRKNPQTGGYEILGRSDGVLNLGGVRFGSADIYGVVETFASIHDCLCVGQKLPPEFCNEQVLLFLKMSPGRSLDDELRASLRKAISRSLSPRHVPAQIFQVKDIPSTVNGKKIENLVRDIVAGKKVDEARTAINPECLAEYRRTVLDGYGKGASKL</sequence>
<comment type="similarity">
    <text evidence="1">Belongs to the FAH family.</text>
</comment>
<feature type="domain" description="AMP-dependent synthetase/ligase" evidence="2">
    <location>
        <begin position="350"/>
        <end position="502"/>
    </location>
</feature>
<accession>A0A9P4T2K9</accession>
<dbReference type="Proteomes" id="UP000801428">
    <property type="component" value="Unassembled WGS sequence"/>
</dbReference>
<dbReference type="InterPro" id="IPR036663">
    <property type="entry name" value="Fumarylacetoacetase_C_sf"/>
</dbReference>
<dbReference type="Gene3D" id="3.40.50.12780">
    <property type="entry name" value="N-terminal domain of ligase-like"/>
    <property type="match status" value="2"/>
</dbReference>
<name>A0A9P4T2K9_CURKU</name>
<dbReference type="Pfam" id="PF00501">
    <property type="entry name" value="AMP-binding"/>
    <property type="match status" value="1"/>
</dbReference>
<evidence type="ECO:0000313" key="4">
    <source>
        <dbReference type="EMBL" id="KAF2992990.1"/>
    </source>
</evidence>
<evidence type="ECO:0000313" key="5">
    <source>
        <dbReference type="Proteomes" id="UP000801428"/>
    </source>
</evidence>
<dbReference type="OrthoDB" id="10253869at2759"/>
<protein>
    <submittedName>
        <fullName evidence="4">Uncharacterized protein</fullName>
    </submittedName>
</protein>